<accession>A0A433D3T7</accession>
<feature type="region of interest" description="Disordered" evidence="1">
    <location>
        <begin position="1"/>
        <end position="74"/>
    </location>
</feature>
<proteinExistence type="predicted"/>
<evidence type="ECO:0000313" key="2">
    <source>
        <dbReference type="EMBL" id="RUP45494.1"/>
    </source>
</evidence>
<feature type="compositionally biased region" description="Acidic residues" evidence="1">
    <location>
        <begin position="30"/>
        <end position="43"/>
    </location>
</feature>
<comment type="caution">
    <text evidence="2">The sequence shown here is derived from an EMBL/GenBank/DDBJ whole genome shotgun (WGS) entry which is preliminary data.</text>
</comment>
<evidence type="ECO:0000256" key="1">
    <source>
        <dbReference type="SAM" id="MobiDB-lite"/>
    </source>
</evidence>
<gene>
    <name evidence="2" type="ORF">BC936DRAFT_148089</name>
</gene>
<dbReference type="EMBL" id="RBNI01007187">
    <property type="protein sequence ID" value="RUP45494.1"/>
    <property type="molecule type" value="Genomic_DNA"/>
</dbReference>
<reference evidence="2 3" key="1">
    <citation type="journal article" date="2018" name="New Phytol.">
        <title>Phylogenomics of Endogonaceae and evolution of mycorrhizas within Mucoromycota.</title>
        <authorList>
            <person name="Chang Y."/>
            <person name="Desiro A."/>
            <person name="Na H."/>
            <person name="Sandor L."/>
            <person name="Lipzen A."/>
            <person name="Clum A."/>
            <person name="Barry K."/>
            <person name="Grigoriev I.V."/>
            <person name="Martin F.M."/>
            <person name="Stajich J.E."/>
            <person name="Smith M.E."/>
            <person name="Bonito G."/>
            <person name="Spatafora J.W."/>
        </authorList>
    </citation>
    <scope>NUCLEOTIDE SEQUENCE [LARGE SCALE GENOMIC DNA]</scope>
    <source>
        <strain evidence="2 3">GMNB39</strain>
    </source>
</reference>
<organism evidence="2 3">
    <name type="scientific">Jimgerdemannia flammicorona</name>
    <dbReference type="NCBI Taxonomy" id="994334"/>
    <lineage>
        <taxon>Eukaryota</taxon>
        <taxon>Fungi</taxon>
        <taxon>Fungi incertae sedis</taxon>
        <taxon>Mucoromycota</taxon>
        <taxon>Mucoromycotina</taxon>
        <taxon>Endogonomycetes</taxon>
        <taxon>Endogonales</taxon>
        <taxon>Endogonaceae</taxon>
        <taxon>Jimgerdemannia</taxon>
    </lineage>
</organism>
<name>A0A433D3T7_9FUNG</name>
<evidence type="ECO:0000313" key="3">
    <source>
        <dbReference type="Proteomes" id="UP000268093"/>
    </source>
</evidence>
<protein>
    <submittedName>
        <fullName evidence="2">Uncharacterized protein</fullName>
    </submittedName>
</protein>
<sequence>MATVRPPRIPSTPQTYRNGGGGKRKRSVLEEEEKAAEIGEGETSDAPASEEIGEESVMGTEAEAETAQGSREDRESWALLHKKTFTLHRCTPLYDLRPDWEGYARELKGYLVAEMENGAGGADDDIDDLRIGGKIVRVGFTGIELGGWRGGHPLHLLSPPSPQIPAAARHGPDAMAGEAVRLPHVPTTGTPLRNARHGRAMGGRVVRKGEGGTGHEGRQGAAARVDIRHARGRARA</sequence>
<dbReference type="Proteomes" id="UP000268093">
    <property type="component" value="Unassembled WGS sequence"/>
</dbReference>
<keyword evidence="3" id="KW-1185">Reference proteome</keyword>
<dbReference type="AlphaFoldDB" id="A0A433D3T7"/>